<organism evidence="1 2">
    <name type="scientific">Macrophomina phaseolina</name>
    <dbReference type="NCBI Taxonomy" id="35725"/>
    <lineage>
        <taxon>Eukaryota</taxon>
        <taxon>Fungi</taxon>
        <taxon>Dikarya</taxon>
        <taxon>Ascomycota</taxon>
        <taxon>Pezizomycotina</taxon>
        <taxon>Dothideomycetes</taxon>
        <taxon>Dothideomycetes incertae sedis</taxon>
        <taxon>Botryosphaeriales</taxon>
        <taxon>Botryosphaeriaceae</taxon>
        <taxon>Macrophomina</taxon>
    </lineage>
</organism>
<keyword evidence="2" id="KW-1185">Reference proteome</keyword>
<dbReference type="EMBL" id="JAGTJR010000021">
    <property type="protein sequence ID" value="KAH7044080.1"/>
    <property type="molecule type" value="Genomic_DNA"/>
</dbReference>
<reference evidence="1 2" key="1">
    <citation type="journal article" date="2021" name="Nat. Commun.">
        <title>Genetic determinants of endophytism in the Arabidopsis root mycobiome.</title>
        <authorList>
            <person name="Mesny F."/>
            <person name="Miyauchi S."/>
            <person name="Thiergart T."/>
            <person name="Pickel B."/>
            <person name="Atanasova L."/>
            <person name="Karlsson M."/>
            <person name="Huettel B."/>
            <person name="Barry K.W."/>
            <person name="Haridas S."/>
            <person name="Chen C."/>
            <person name="Bauer D."/>
            <person name="Andreopoulos W."/>
            <person name="Pangilinan J."/>
            <person name="LaButti K."/>
            <person name="Riley R."/>
            <person name="Lipzen A."/>
            <person name="Clum A."/>
            <person name="Drula E."/>
            <person name="Henrissat B."/>
            <person name="Kohler A."/>
            <person name="Grigoriev I.V."/>
            <person name="Martin F.M."/>
            <person name="Hacquard S."/>
        </authorList>
    </citation>
    <scope>NUCLEOTIDE SEQUENCE [LARGE SCALE GENOMIC DNA]</scope>
    <source>
        <strain evidence="1 2">MPI-SDFR-AT-0080</strain>
    </source>
</reference>
<sequence length="214" mass="22731">MTDALVYDEDLSAIHACYSHALIGLRDRALAALDALRAASGPVALDAAVADLTDVAHDFACIFPLDELYPADAPFESLPVPIRPPGDGTPAHPELQDAMAADAQDWSSSRHGESPGFPCSTFAAAANLVPGSTFAESQSLAELYYHVQLCRLERLIVRLPPRRSLHAVAVGLSEAAEEQYSQILEHEISLAAEYRRGLTRAGVAEAGASSPSRA</sequence>
<comment type="caution">
    <text evidence="1">The sequence shown here is derived from an EMBL/GenBank/DDBJ whole genome shotgun (WGS) entry which is preliminary data.</text>
</comment>
<proteinExistence type="predicted"/>
<accession>A0ABQ8G482</accession>
<name>A0ABQ8G482_9PEZI</name>
<evidence type="ECO:0000313" key="1">
    <source>
        <dbReference type="EMBL" id="KAH7044080.1"/>
    </source>
</evidence>
<gene>
    <name evidence="1" type="ORF">B0J12DRAFT_701802</name>
</gene>
<protein>
    <submittedName>
        <fullName evidence="1">Uncharacterized protein</fullName>
    </submittedName>
</protein>
<dbReference type="Proteomes" id="UP000774617">
    <property type="component" value="Unassembled WGS sequence"/>
</dbReference>
<evidence type="ECO:0000313" key="2">
    <source>
        <dbReference type="Proteomes" id="UP000774617"/>
    </source>
</evidence>